<protein>
    <recommendedName>
        <fullName evidence="5">Lipoprotein</fullName>
    </recommendedName>
</protein>
<reference evidence="3 4" key="1">
    <citation type="submission" date="2018-12" db="EMBL/GenBank/DDBJ databases">
        <title>Complete Genome Sequence of the Corallopyronin A producing Myxobacterium Corallococcus coralloides B035.</title>
        <authorList>
            <person name="Bouhired S.M."/>
            <person name="Rupp O."/>
            <person name="Blom J."/>
            <person name="Schaeberle T.F."/>
            <person name="Kehraus S."/>
            <person name="Schiefer A."/>
            <person name="Pfarr K."/>
            <person name="Goesmann A."/>
            <person name="Hoerauf A."/>
            <person name="Koenig G.M."/>
        </authorList>
    </citation>
    <scope>NUCLEOTIDE SEQUENCE [LARGE SCALE GENOMIC DNA]</scope>
    <source>
        <strain evidence="3 4">B035</strain>
    </source>
</reference>
<organism evidence="3 4">
    <name type="scientific">Corallococcus coralloides</name>
    <name type="common">Myxococcus coralloides</name>
    <dbReference type="NCBI Taxonomy" id="184914"/>
    <lineage>
        <taxon>Bacteria</taxon>
        <taxon>Pseudomonadati</taxon>
        <taxon>Myxococcota</taxon>
        <taxon>Myxococcia</taxon>
        <taxon>Myxococcales</taxon>
        <taxon>Cystobacterineae</taxon>
        <taxon>Myxococcaceae</taxon>
        <taxon>Corallococcus</taxon>
    </lineage>
</organism>
<evidence type="ECO:0000256" key="1">
    <source>
        <dbReference type="SAM" id="MobiDB-lite"/>
    </source>
</evidence>
<dbReference type="RefSeq" id="WP_128797693.1">
    <property type="nucleotide sequence ID" value="NZ_CP034669.1"/>
</dbReference>
<dbReference type="Proteomes" id="UP000288758">
    <property type="component" value="Chromosome"/>
</dbReference>
<gene>
    <name evidence="3" type="ORF">EJ065_4472</name>
</gene>
<feature type="compositionally biased region" description="Gly residues" evidence="1">
    <location>
        <begin position="127"/>
        <end position="137"/>
    </location>
</feature>
<evidence type="ECO:0000313" key="3">
    <source>
        <dbReference type="EMBL" id="QAT86023.1"/>
    </source>
</evidence>
<proteinExistence type="predicted"/>
<keyword evidence="2" id="KW-0732">Signal</keyword>
<evidence type="ECO:0000313" key="4">
    <source>
        <dbReference type="Proteomes" id="UP000288758"/>
    </source>
</evidence>
<feature type="chain" id="PRO_5019524302" description="Lipoprotein" evidence="2">
    <location>
        <begin position="27"/>
        <end position="172"/>
    </location>
</feature>
<feature type="signal peptide" evidence="2">
    <location>
        <begin position="1"/>
        <end position="26"/>
    </location>
</feature>
<sequence length="172" mass="17592">MITRWKSAVGRMAVGVAALSAAQAGAQPAKTQNTPVKLAPAKPVASPATAKSTGSVDVAVDEGAKGTRMYRYDRSSGKLTLVKQLTQREAASSTAGFKALSAVEAGGGTAFVDPDRGGAVAPEGPRPKGGGPPGGHDPGLQLTQKDLTNIHRELGSLKLNKARVKIATQARR</sequence>
<name>A0A410RVU5_CORCK</name>
<evidence type="ECO:0008006" key="5">
    <source>
        <dbReference type="Google" id="ProtNLM"/>
    </source>
</evidence>
<evidence type="ECO:0000256" key="2">
    <source>
        <dbReference type="SAM" id="SignalP"/>
    </source>
</evidence>
<dbReference type="AlphaFoldDB" id="A0A410RVU5"/>
<dbReference type="EMBL" id="CP034669">
    <property type="protein sequence ID" value="QAT86023.1"/>
    <property type="molecule type" value="Genomic_DNA"/>
</dbReference>
<accession>A0A410RVU5</accession>
<feature type="region of interest" description="Disordered" evidence="1">
    <location>
        <begin position="24"/>
        <end position="55"/>
    </location>
</feature>
<feature type="region of interest" description="Disordered" evidence="1">
    <location>
        <begin position="108"/>
        <end position="143"/>
    </location>
</feature>